<evidence type="ECO:0000259" key="1">
    <source>
        <dbReference type="Pfam" id="PF08808"/>
    </source>
</evidence>
<proteinExistence type="predicted"/>
<dbReference type="EMBL" id="JBHSIZ010000039">
    <property type="protein sequence ID" value="MFC4960714.1"/>
    <property type="molecule type" value="Genomic_DNA"/>
</dbReference>
<gene>
    <name evidence="2" type="ORF">ACFPFX_30895</name>
</gene>
<dbReference type="RefSeq" id="WP_344380626.1">
    <property type="nucleotide sequence ID" value="NZ_BAAASQ010000050.1"/>
</dbReference>
<reference evidence="3" key="1">
    <citation type="journal article" date="2019" name="Int. J. Syst. Evol. Microbiol.">
        <title>The Global Catalogue of Microorganisms (GCM) 10K type strain sequencing project: providing services to taxonomists for standard genome sequencing and annotation.</title>
        <authorList>
            <consortium name="The Broad Institute Genomics Platform"/>
            <consortium name="The Broad Institute Genome Sequencing Center for Infectious Disease"/>
            <person name="Wu L."/>
            <person name="Ma J."/>
        </authorList>
    </citation>
    <scope>NUCLEOTIDE SEQUENCE [LARGE SCALE GENOMIC DNA]</scope>
    <source>
        <strain evidence="3">CCM 7224</strain>
    </source>
</reference>
<protein>
    <submittedName>
        <fullName evidence="2">RES family NAD+ phosphorylase</fullName>
    </submittedName>
</protein>
<comment type="caution">
    <text evidence="2">The sequence shown here is derived from an EMBL/GenBank/DDBJ whole genome shotgun (WGS) entry which is preliminary data.</text>
</comment>
<sequence length="188" mass="20707">MDMNAQLIEGFSEEVVQLGWRVHRRLSEPEFYFRGPSRFAPDQENVGVLYLASNEQVAMEEFIGSLTAVRGVDLEKYVLSELEFPTPLRLIDTTDHSATAETIANSIRSEDYMPSQAFATAAYGSGKDGIAFRSHSGGRLYAVFGLVGGSKEVKIAREVNPESTKFMEYELIQVVRDPGVSEGQSGAS</sequence>
<feature type="domain" description="RES" evidence="1">
    <location>
        <begin position="20"/>
        <end position="145"/>
    </location>
</feature>
<dbReference type="InterPro" id="IPR014914">
    <property type="entry name" value="RES_dom"/>
</dbReference>
<accession>A0ABV9UWP5</accession>
<dbReference type="Pfam" id="PF08808">
    <property type="entry name" value="RES"/>
    <property type="match status" value="1"/>
</dbReference>
<dbReference type="Proteomes" id="UP001595834">
    <property type="component" value="Unassembled WGS sequence"/>
</dbReference>
<name>A0ABV9UWP5_9ACTN</name>
<evidence type="ECO:0000313" key="3">
    <source>
        <dbReference type="Proteomes" id="UP001595834"/>
    </source>
</evidence>
<keyword evidence="3" id="KW-1185">Reference proteome</keyword>
<organism evidence="2 3">
    <name type="scientific">Streptomyces mauvecolor</name>
    <dbReference type="NCBI Taxonomy" id="58345"/>
    <lineage>
        <taxon>Bacteria</taxon>
        <taxon>Bacillati</taxon>
        <taxon>Actinomycetota</taxon>
        <taxon>Actinomycetes</taxon>
        <taxon>Kitasatosporales</taxon>
        <taxon>Streptomycetaceae</taxon>
        <taxon>Streptomyces</taxon>
    </lineage>
</organism>
<evidence type="ECO:0000313" key="2">
    <source>
        <dbReference type="EMBL" id="MFC4960714.1"/>
    </source>
</evidence>